<dbReference type="EMBL" id="JAERUA010000003">
    <property type="protein sequence ID" value="KAI1902464.1"/>
    <property type="molecule type" value="Genomic_DNA"/>
</dbReference>
<accession>A0A8T3E3B6</accession>
<evidence type="ECO:0000313" key="3">
    <source>
        <dbReference type="Proteomes" id="UP000829720"/>
    </source>
</evidence>
<comment type="caution">
    <text evidence="2">The sequence shown here is derived from an EMBL/GenBank/DDBJ whole genome shotgun (WGS) entry which is preliminary data.</text>
</comment>
<reference evidence="2" key="1">
    <citation type="submission" date="2021-01" db="EMBL/GenBank/DDBJ databases">
        <authorList>
            <person name="Zahm M."/>
            <person name="Roques C."/>
            <person name="Cabau C."/>
            <person name="Klopp C."/>
            <person name="Donnadieu C."/>
            <person name="Jouanno E."/>
            <person name="Lampietro C."/>
            <person name="Louis A."/>
            <person name="Herpin A."/>
            <person name="Echchiki A."/>
            <person name="Berthelot C."/>
            <person name="Parey E."/>
            <person name="Roest-Crollius H."/>
            <person name="Braasch I."/>
            <person name="Postlethwait J."/>
            <person name="Bobe J."/>
            <person name="Montfort J."/>
            <person name="Bouchez O."/>
            <person name="Begum T."/>
            <person name="Mejri S."/>
            <person name="Adams A."/>
            <person name="Chen W.-J."/>
            <person name="Guiguen Y."/>
        </authorList>
    </citation>
    <scope>NUCLEOTIDE SEQUENCE</scope>
    <source>
        <tissue evidence="2">Blood</tissue>
    </source>
</reference>
<dbReference type="Proteomes" id="UP000829720">
    <property type="component" value="Unassembled WGS sequence"/>
</dbReference>
<evidence type="ECO:0000256" key="1">
    <source>
        <dbReference type="SAM" id="MobiDB-lite"/>
    </source>
</evidence>
<feature type="region of interest" description="Disordered" evidence="1">
    <location>
        <begin position="105"/>
        <end position="136"/>
    </location>
</feature>
<proteinExistence type="predicted"/>
<dbReference type="AlphaFoldDB" id="A0A8T3E3B6"/>
<organism evidence="2 3">
    <name type="scientific">Albula goreensis</name>
    <dbReference type="NCBI Taxonomy" id="1534307"/>
    <lineage>
        <taxon>Eukaryota</taxon>
        <taxon>Metazoa</taxon>
        <taxon>Chordata</taxon>
        <taxon>Craniata</taxon>
        <taxon>Vertebrata</taxon>
        <taxon>Euteleostomi</taxon>
        <taxon>Actinopterygii</taxon>
        <taxon>Neopterygii</taxon>
        <taxon>Teleostei</taxon>
        <taxon>Albuliformes</taxon>
        <taxon>Albulidae</taxon>
        <taxon>Albula</taxon>
    </lineage>
</organism>
<sequence>MILQVYRWRRGGQKGGLSFSPAAGHIPEGLRLQCGTALRDAEFSQGIAAPVWYSAPGSSWSVKDSKVYWGQRREEDDWGLRCSSMSEQAQRGDPSWTHEHMLAGKVRPPRRSPWGVTLGKHCAQSSSSHSVKPPNTLWAKLSQTLSPF</sequence>
<gene>
    <name evidence="2" type="ORF">AGOR_G00045040</name>
</gene>
<evidence type="ECO:0000313" key="2">
    <source>
        <dbReference type="EMBL" id="KAI1902464.1"/>
    </source>
</evidence>
<protein>
    <submittedName>
        <fullName evidence="2">Uncharacterized protein</fullName>
    </submittedName>
</protein>
<name>A0A8T3E3B6_9TELE</name>
<keyword evidence="3" id="KW-1185">Reference proteome</keyword>